<dbReference type="EMBL" id="JBEGIE010000056">
    <property type="protein sequence ID" value="MEV4913778.1"/>
    <property type="molecule type" value="Genomic_DNA"/>
</dbReference>
<name>A0ABV3IHJ8_9BACI</name>
<protein>
    <submittedName>
        <fullName evidence="1">Uncharacterized protein</fullName>
    </submittedName>
</protein>
<sequence>MLYSFNSTFTWVDTPGDPVVPNDPVNYHIVANVGDLSGTITSAQVRNRGFSALRLTPTDPV</sequence>
<dbReference type="Proteomes" id="UP001552502">
    <property type="component" value="Unassembled WGS sequence"/>
</dbReference>
<accession>A0ABV3IHJ8</accession>
<evidence type="ECO:0000313" key="1">
    <source>
        <dbReference type="EMBL" id="MEV4913778.1"/>
    </source>
</evidence>
<comment type="caution">
    <text evidence="1">The sequence shown here is derived from an EMBL/GenBank/DDBJ whole genome shotgun (WGS) entry which is preliminary data.</text>
</comment>
<reference evidence="1 2" key="1">
    <citation type="journal article" date="2023" name="Proc. Natl. Acad. Sci. U.S.A.">
        <title>Bacterial tolerance to host-exuded specialized metabolites structures the maize root microbiome.</title>
        <authorList>
            <person name="Thoenen L."/>
            <person name="Giroud C."/>
            <person name="Kreuzer M."/>
            <person name="Waelchli J."/>
            <person name="Gfeller V."/>
            <person name="Deslandes-Herold G."/>
            <person name="Mateo P."/>
            <person name="Robert C.A.M."/>
            <person name="Ahrens C.H."/>
            <person name="Rubio-Somoza I."/>
            <person name="Bruggmann R."/>
            <person name="Erb M."/>
            <person name="Schlaeppi K."/>
        </authorList>
    </citation>
    <scope>NUCLEOTIDE SEQUENCE [LARGE SCALE GENOMIC DNA]</scope>
    <source>
        <strain evidence="1 2">LBA1-1-1.1</strain>
    </source>
</reference>
<organism evidence="1 2">
    <name type="scientific">Bacillus proteolyticus</name>
    <dbReference type="NCBI Taxonomy" id="2026192"/>
    <lineage>
        <taxon>Bacteria</taxon>
        <taxon>Bacillati</taxon>
        <taxon>Bacillota</taxon>
        <taxon>Bacilli</taxon>
        <taxon>Bacillales</taxon>
        <taxon>Bacillaceae</taxon>
        <taxon>Bacillus</taxon>
        <taxon>Bacillus cereus group</taxon>
    </lineage>
</organism>
<proteinExistence type="predicted"/>
<keyword evidence="2" id="KW-1185">Reference proteome</keyword>
<evidence type="ECO:0000313" key="2">
    <source>
        <dbReference type="Proteomes" id="UP001552502"/>
    </source>
</evidence>
<gene>
    <name evidence="1" type="ORF">MRBLBA1_004701</name>
</gene>